<evidence type="ECO:0000256" key="8">
    <source>
        <dbReference type="ARBA" id="ARBA00032554"/>
    </source>
</evidence>
<comment type="pathway">
    <text evidence="9">Isoprenoid biosynthesis; isopentenyl diphosphate biosynthesis via DXP pathway; isopentenyl diphosphate from 1-deoxy-D-xylulose 5-phosphate: step 3/6.</text>
</comment>
<evidence type="ECO:0000256" key="9">
    <source>
        <dbReference type="HAMAP-Rule" id="MF_00061"/>
    </source>
</evidence>
<dbReference type="FunFam" id="3.30.70.890:FF:000006">
    <property type="entry name" value="4-diphosphocytidyl-2-C-methyl-D-erythritol kinase"/>
    <property type="match status" value="1"/>
</dbReference>
<evidence type="ECO:0000256" key="2">
    <source>
        <dbReference type="ARBA" id="ARBA00012052"/>
    </source>
</evidence>
<evidence type="ECO:0000256" key="3">
    <source>
        <dbReference type="ARBA" id="ARBA00017473"/>
    </source>
</evidence>
<dbReference type="SUPFAM" id="SSF55060">
    <property type="entry name" value="GHMP Kinase, C-terminal domain"/>
    <property type="match status" value="1"/>
</dbReference>
<dbReference type="UniPathway" id="UPA00056">
    <property type="reaction ID" value="UER00094"/>
</dbReference>
<evidence type="ECO:0000256" key="7">
    <source>
        <dbReference type="ARBA" id="ARBA00022840"/>
    </source>
</evidence>
<dbReference type="Pfam" id="PF00288">
    <property type="entry name" value="GHMP_kinases_N"/>
    <property type="match status" value="1"/>
</dbReference>
<evidence type="ECO:0000256" key="5">
    <source>
        <dbReference type="ARBA" id="ARBA00022741"/>
    </source>
</evidence>
<dbReference type="GO" id="GO:0050515">
    <property type="term" value="F:4-(cytidine 5'-diphospho)-2-C-methyl-D-erythritol kinase activity"/>
    <property type="evidence" value="ECO:0007669"/>
    <property type="project" value="UniProtKB-UniRule"/>
</dbReference>
<dbReference type="Gene3D" id="3.30.70.890">
    <property type="entry name" value="GHMP kinase, C-terminal domain"/>
    <property type="match status" value="1"/>
</dbReference>
<dbReference type="HAMAP" id="MF_00061">
    <property type="entry name" value="IspE"/>
    <property type="match status" value="1"/>
</dbReference>
<comment type="similarity">
    <text evidence="1 9">Belongs to the GHMP kinase family. IspE subfamily.</text>
</comment>
<dbReference type="InterPro" id="IPR013750">
    <property type="entry name" value="GHMP_kinase_C_dom"/>
</dbReference>
<dbReference type="PANTHER" id="PTHR43527">
    <property type="entry name" value="4-DIPHOSPHOCYTIDYL-2-C-METHYL-D-ERYTHRITOL KINASE, CHLOROPLASTIC"/>
    <property type="match status" value="1"/>
</dbReference>
<dbReference type="NCBIfam" id="TIGR00154">
    <property type="entry name" value="ispE"/>
    <property type="match status" value="1"/>
</dbReference>
<name>A0A1M4YM80_9BACL</name>
<dbReference type="InterPro" id="IPR006204">
    <property type="entry name" value="GHMP_kinase_N_dom"/>
</dbReference>
<dbReference type="RefSeq" id="WP_073155048.1">
    <property type="nucleotide sequence ID" value="NZ_FQVL01000007.1"/>
</dbReference>
<dbReference type="GO" id="GO:0005524">
    <property type="term" value="F:ATP binding"/>
    <property type="evidence" value="ECO:0007669"/>
    <property type="project" value="UniProtKB-UniRule"/>
</dbReference>
<evidence type="ECO:0000256" key="4">
    <source>
        <dbReference type="ARBA" id="ARBA00022679"/>
    </source>
</evidence>
<dbReference type="FunFam" id="3.30.230.10:FF:000029">
    <property type="entry name" value="4-diphosphocytidyl-2-C-methyl-D-erythritol kinase"/>
    <property type="match status" value="1"/>
</dbReference>
<dbReference type="Pfam" id="PF08544">
    <property type="entry name" value="GHMP_kinases_C"/>
    <property type="match status" value="1"/>
</dbReference>
<accession>A0A1M4YM80</accession>
<feature type="domain" description="GHMP kinase C-terminal" evidence="11">
    <location>
        <begin position="199"/>
        <end position="274"/>
    </location>
</feature>
<dbReference type="InterPro" id="IPR004424">
    <property type="entry name" value="IspE"/>
</dbReference>
<feature type="binding site" evidence="9">
    <location>
        <begin position="94"/>
        <end position="104"/>
    </location>
    <ligand>
        <name>ATP</name>
        <dbReference type="ChEBI" id="CHEBI:30616"/>
    </ligand>
</feature>
<sequence>MFVSEKAPAKINLTLDTLYKRRDGYHELEMVMTTIDLADRIDLWSRDSRRITLESSSGLVPQDERNLAYRAALLLQQRYGVRQGVHIRIDKRVPVAAGLAGGSSDAAATLRGCNKLWSLNLTLRELARLGAEIGSDVPFCVFGGTALAKGRGERITALPAPPHCWVVLAKPPRSVSTADVYQRLRIHQIKDRPRTAAIVETLKKGDYDQMIQYLGNVLEPVTMSVYPDVRLLKERILRFGVKSTLMSGSGPTIYSLVRTEAQAKRLYNSLRGFCQQVYAVRLLGR</sequence>
<organism evidence="12 13">
    <name type="scientific">Seinonella peptonophila</name>
    <dbReference type="NCBI Taxonomy" id="112248"/>
    <lineage>
        <taxon>Bacteria</taxon>
        <taxon>Bacillati</taxon>
        <taxon>Bacillota</taxon>
        <taxon>Bacilli</taxon>
        <taxon>Bacillales</taxon>
        <taxon>Thermoactinomycetaceae</taxon>
        <taxon>Seinonella</taxon>
    </lineage>
</organism>
<dbReference type="Proteomes" id="UP000184476">
    <property type="component" value="Unassembled WGS sequence"/>
</dbReference>
<evidence type="ECO:0000256" key="6">
    <source>
        <dbReference type="ARBA" id="ARBA00022777"/>
    </source>
</evidence>
<dbReference type="OrthoDB" id="9809438at2"/>
<evidence type="ECO:0000313" key="13">
    <source>
        <dbReference type="Proteomes" id="UP000184476"/>
    </source>
</evidence>
<feature type="domain" description="GHMP kinase N-terminal" evidence="10">
    <location>
        <begin position="66"/>
        <end position="144"/>
    </location>
</feature>
<keyword evidence="5 9" id="KW-0547">Nucleotide-binding</keyword>
<evidence type="ECO:0000259" key="11">
    <source>
        <dbReference type="Pfam" id="PF08544"/>
    </source>
</evidence>
<evidence type="ECO:0000256" key="1">
    <source>
        <dbReference type="ARBA" id="ARBA00009684"/>
    </source>
</evidence>
<dbReference type="PIRSF" id="PIRSF010376">
    <property type="entry name" value="IspE"/>
    <property type="match status" value="1"/>
</dbReference>
<dbReference type="EMBL" id="FQVL01000007">
    <property type="protein sequence ID" value="SHF06768.1"/>
    <property type="molecule type" value="Genomic_DNA"/>
</dbReference>
<dbReference type="InterPro" id="IPR014721">
    <property type="entry name" value="Ribsml_uS5_D2-typ_fold_subgr"/>
</dbReference>
<keyword evidence="6 9" id="KW-0418">Kinase</keyword>
<evidence type="ECO:0000313" key="12">
    <source>
        <dbReference type="EMBL" id="SHF06768.1"/>
    </source>
</evidence>
<dbReference type="InterPro" id="IPR020568">
    <property type="entry name" value="Ribosomal_Su5_D2-typ_SF"/>
</dbReference>
<dbReference type="EC" id="2.7.1.148" evidence="2 9"/>
<dbReference type="AlphaFoldDB" id="A0A1M4YM80"/>
<keyword evidence="13" id="KW-1185">Reference proteome</keyword>
<evidence type="ECO:0000259" key="10">
    <source>
        <dbReference type="Pfam" id="PF00288"/>
    </source>
</evidence>
<feature type="active site" evidence="9">
    <location>
        <position position="10"/>
    </location>
</feature>
<dbReference type="PANTHER" id="PTHR43527:SF2">
    <property type="entry name" value="4-DIPHOSPHOCYTIDYL-2-C-METHYL-D-ERYTHRITOL KINASE, CHLOROPLASTIC"/>
    <property type="match status" value="1"/>
</dbReference>
<dbReference type="GO" id="GO:0019288">
    <property type="term" value="P:isopentenyl diphosphate biosynthetic process, methylerythritol 4-phosphate pathway"/>
    <property type="evidence" value="ECO:0007669"/>
    <property type="project" value="UniProtKB-UniRule"/>
</dbReference>
<dbReference type="STRING" id="112248.SAMN05444392_10731"/>
<dbReference type="Gene3D" id="3.30.230.10">
    <property type="match status" value="1"/>
</dbReference>
<dbReference type="InterPro" id="IPR036554">
    <property type="entry name" value="GHMP_kinase_C_sf"/>
</dbReference>
<proteinExistence type="inferred from homology"/>
<dbReference type="SUPFAM" id="SSF54211">
    <property type="entry name" value="Ribosomal protein S5 domain 2-like"/>
    <property type="match status" value="1"/>
</dbReference>
<comment type="catalytic activity">
    <reaction evidence="9">
        <text>4-CDP-2-C-methyl-D-erythritol + ATP = 4-CDP-2-C-methyl-D-erythritol 2-phosphate + ADP + H(+)</text>
        <dbReference type="Rhea" id="RHEA:18437"/>
        <dbReference type="ChEBI" id="CHEBI:15378"/>
        <dbReference type="ChEBI" id="CHEBI:30616"/>
        <dbReference type="ChEBI" id="CHEBI:57823"/>
        <dbReference type="ChEBI" id="CHEBI:57919"/>
        <dbReference type="ChEBI" id="CHEBI:456216"/>
        <dbReference type="EC" id="2.7.1.148"/>
    </reaction>
</comment>
<dbReference type="GO" id="GO:0016114">
    <property type="term" value="P:terpenoid biosynthetic process"/>
    <property type="evidence" value="ECO:0007669"/>
    <property type="project" value="UniProtKB-UniRule"/>
</dbReference>
<feature type="active site" evidence="9">
    <location>
        <position position="136"/>
    </location>
</feature>
<keyword evidence="7 9" id="KW-0067">ATP-binding</keyword>
<gene>
    <name evidence="9" type="primary">ispE</name>
    <name evidence="12" type="ORF">SAMN05444392_10731</name>
</gene>
<protein>
    <recommendedName>
        <fullName evidence="3 9">4-diphosphocytidyl-2-C-methyl-D-erythritol kinase</fullName>
        <shortName evidence="9">CMK</shortName>
        <ecNumber evidence="2 9">2.7.1.148</ecNumber>
    </recommendedName>
    <alternativeName>
        <fullName evidence="8 9">4-(cytidine-5'-diphospho)-2-C-methyl-D-erythritol kinase</fullName>
    </alternativeName>
</protein>
<comment type="function">
    <text evidence="9">Catalyzes the phosphorylation of the position 2 hydroxy group of 4-diphosphocytidyl-2C-methyl-D-erythritol.</text>
</comment>
<reference evidence="12 13" key="1">
    <citation type="submission" date="2016-11" db="EMBL/GenBank/DDBJ databases">
        <authorList>
            <person name="Jaros S."/>
            <person name="Januszkiewicz K."/>
            <person name="Wedrychowicz H."/>
        </authorList>
    </citation>
    <scope>NUCLEOTIDE SEQUENCE [LARGE SCALE GENOMIC DNA]</scope>
    <source>
        <strain evidence="12 13">DSM 44666</strain>
    </source>
</reference>
<keyword evidence="4 9" id="KW-0808">Transferase</keyword>
<keyword evidence="9" id="KW-0414">Isoprene biosynthesis</keyword>